<dbReference type="SMART" id="SM00382">
    <property type="entry name" value="AAA"/>
    <property type="match status" value="1"/>
</dbReference>
<evidence type="ECO:0000313" key="5">
    <source>
        <dbReference type="EMBL" id="STI85962.1"/>
    </source>
</evidence>
<feature type="domain" description="Helicase C-terminal" evidence="4">
    <location>
        <begin position="284"/>
        <end position="462"/>
    </location>
</feature>
<accession>A0A376U9M8</accession>
<gene>
    <name evidence="5" type="primary">lhr_2</name>
    <name evidence="5" type="ORF">NCTC8622_05077</name>
</gene>
<keyword evidence="5" id="KW-0378">Hydrolase</keyword>
<evidence type="ECO:0000259" key="3">
    <source>
        <dbReference type="PROSITE" id="PS51192"/>
    </source>
</evidence>
<dbReference type="PROSITE" id="PS51194">
    <property type="entry name" value="HELICASE_CTER"/>
    <property type="match status" value="1"/>
</dbReference>
<dbReference type="InterPro" id="IPR052511">
    <property type="entry name" value="ATP-dep_Helicase"/>
</dbReference>
<dbReference type="EC" id="3.6.1.-" evidence="5"/>
<dbReference type="Pfam" id="PF00270">
    <property type="entry name" value="DEAD"/>
    <property type="match status" value="1"/>
</dbReference>
<dbReference type="EMBL" id="UGCP01000002">
    <property type="protein sequence ID" value="STI85962.1"/>
    <property type="molecule type" value="Genomic_DNA"/>
</dbReference>
<dbReference type="CDD" id="cd17922">
    <property type="entry name" value="DEXHc_LHR-like"/>
    <property type="match status" value="1"/>
</dbReference>
<feature type="domain" description="Helicase ATP-binding" evidence="3">
    <location>
        <begin position="38"/>
        <end position="235"/>
    </location>
</feature>
<dbReference type="Proteomes" id="UP000254079">
    <property type="component" value="Unassembled WGS sequence"/>
</dbReference>
<dbReference type="SUPFAM" id="SSF52540">
    <property type="entry name" value="P-loop containing nucleoside triphosphate hydrolases"/>
    <property type="match status" value="1"/>
</dbReference>
<organism evidence="5 6">
    <name type="scientific">Escherichia coli</name>
    <dbReference type="NCBI Taxonomy" id="562"/>
    <lineage>
        <taxon>Bacteria</taxon>
        <taxon>Pseudomonadati</taxon>
        <taxon>Pseudomonadota</taxon>
        <taxon>Gammaproteobacteria</taxon>
        <taxon>Enterobacterales</taxon>
        <taxon>Enterobacteriaceae</taxon>
        <taxon>Escherichia</taxon>
    </lineage>
</organism>
<dbReference type="PROSITE" id="PS51192">
    <property type="entry name" value="HELICASE_ATP_BIND_1"/>
    <property type="match status" value="1"/>
</dbReference>
<dbReference type="SMART" id="SM00490">
    <property type="entry name" value="HELICc"/>
    <property type="match status" value="1"/>
</dbReference>
<dbReference type="GO" id="GO:0016887">
    <property type="term" value="F:ATP hydrolysis activity"/>
    <property type="evidence" value="ECO:0007669"/>
    <property type="project" value="TreeGrafter"/>
</dbReference>
<proteinExistence type="predicted"/>
<dbReference type="InterPro" id="IPR045628">
    <property type="entry name" value="Lhr_WH_dom"/>
</dbReference>
<dbReference type="CDD" id="cd18796">
    <property type="entry name" value="SF2_C_LHR"/>
    <property type="match status" value="1"/>
</dbReference>
<reference evidence="5 6" key="1">
    <citation type="submission" date="2018-06" db="EMBL/GenBank/DDBJ databases">
        <authorList>
            <consortium name="Pathogen Informatics"/>
            <person name="Doyle S."/>
        </authorList>
    </citation>
    <scope>NUCLEOTIDE SEQUENCE [LARGE SCALE GENOMIC DNA]</scope>
    <source>
        <strain evidence="5 6">NCTC8622</strain>
    </source>
</reference>
<dbReference type="GO" id="GO:0004386">
    <property type="term" value="F:helicase activity"/>
    <property type="evidence" value="ECO:0007669"/>
    <property type="project" value="UniProtKB-KW"/>
</dbReference>
<dbReference type="PANTHER" id="PTHR47962:SF5">
    <property type="entry name" value="ATP-DEPENDENT HELICASE LHR-RELATED"/>
    <property type="match status" value="1"/>
</dbReference>
<keyword evidence="1" id="KW-0547">Nucleotide-binding</keyword>
<protein>
    <submittedName>
        <fullName evidence="5">ATP-dependent helicase</fullName>
        <ecNumber evidence="5">3.6.1.-</ecNumber>
    </submittedName>
</protein>
<evidence type="ECO:0000256" key="2">
    <source>
        <dbReference type="ARBA" id="ARBA00022840"/>
    </source>
</evidence>
<dbReference type="Pfam" id="PF19306">
    <property type="entry name" value="WHD_Lhr"/>
    <property type="match status" value="1"/>
</dbReference>
<dbReference type="InterPro" id="IPR003593">
    <property type="entry name" value="AAA+_ATPase"/>
</dbReference>
<evidence type="ECO:0000256" key="1">
    <source>
        <dbReference type="ARBA" id="ARBA00022741"/>
    </source>
</evidence>
<dbReference type="InterPro" id="IPR027417">
    <property type="entry name" value="P-loop_NTPase"/>
</dbReference>
<name>A0A376U9M8_ECOLX</name>
<evidence type="ECO:0000313" key="6">
    <source>
        <dbReference type="Proteomes" id="UP000254079"/>
    </source>
</evidence>
<keyword evidence="2" id="KW-0067">ATP-binding</keyword>
<dbReference type="Gene3D" id="3.40.50.300">
    <property type="entry name" value="P-loop containing nucleotide triphosphate hydrolases"/>
    <property type="match status" value="2"/>
</dbReference>
<dbReference type="SMART" id="SM00487">
    <property type="entry name" value="DEXDc"/>
    <property type="match status" value="1"/>
</dbReference>
<evidence type="ECO:0000259" key="4">
    <source>
        <dbReference type="PROSITE" id="PS51194"/>
    </source>
</evidence>
<dbReference type="Pfam" id="PF00271">
    <property type="entry name" value="Helicase_C"/>
    <property type="match status" value="1"/>
</dbReference>
<keyword evidence="5" id="KW-0347">Helicase</keyword>
<sequence length="531" mass="57724">MADNPDSSSLLPDVFSPATRDWFLRAFKQPTAVQSQTWHVAARSEHALVIAPTGSGKTLAAFLYALDRLFREGGEDTREAHKRKTSRILYISPIKALGTDVQRNLQLPLKGIADERRRRGETEVNLRVGIRTGDTPAQERSKLTRNPPDILITTPESLYLMLTSRARETLRGVETVIIDEVHAVAGSKRGAHLALSLERLDALLHTSAQRIGLSATVRSASDVAAFLGGDRPVTVVNPPAMRHPQIRIVVPVANMDDVSSVASSTGEDSHAGREGSIWPYIETGILDEVLRHRSTIVFTNSRGLAEKLTARLNELYAARLQRSPSIAVDAAHFESTSGATSNRVQSSDVFIARSHHGSVSKEQRAITEQALKSGELRCVVATSSLELGIDMGAVDLVIQVATPLSVASGLQRIGRAGHQVGGVSKGLFFPRTRRDLVDSAVIVECMFAGRLENLTPPHNPLDVLAQQTVAAAAMEALQVDEWYSAYAVPHRGKICQDVFLTPRWICFPGAIPLAIFLLFAPNWSGTGRPGY</sequence>
<dbReference type="InterPro" id="IPR001650">
    <property type="entry name" value="Helicase_C-like"/>
</dbReference>
<dbReference type="PANTHER" id="PTHR47962">
    <property type="entry name" value="ATP-DEPENDENT HELICASE LHR-RELATED-RELATED"/>
    <property type="match status" value="1"/>
</dbReference>
<dbReference type="InterPro" id="IPR014001">
    <property type="entry name" value="Helicase_ATP-bd"/>
</dbReference>
<dbReference type="GO" id="GO:0003677">
    <property type="term" value="F:DNA binding"/>
    <property type="evidence" value="ECO:0007669"/>
    <property type="project" value="TreeGrafter"/>
</dbReference>
<dbReference type="GO" id="GO:0005524">
    <property type="term" value="F:ATP binding"/>
    <property type="evidence" value="ECO:0007669"/>
    <property type="project" value="UniProtKB-KW"/>
</dbReference>
<dbReference type="AlphaFoldDB" id="A0A376U9M8"/>
<dbReference type="InterPro" id="IPR011545">
    <property type="entry name" value="DEAD/DEAH_box_helicase_dom"/>
</dbReference>